<dbReference type="SUPFAM" id="SSF47413">
    <property type="entry name" value="lambda repressor-like DNA-binding domains"/>
    <property type="match status" value="1"/>
</dbReference>
<dbReference type="AlphaFoldDB" id="A0A3N9P5M2"/>
<evidence type="ECO:0000259" key="1">
    <source>
        <dbReference type="PROSITE" id="PS50943"/>
    </source>
</evidence>
<sequence>MKIQVKDAQVILELMIKKGQSQRQFAKEIDVSSPYFSQILNGNRNPGPAIAKKICDALDAKFDDIFFINNGYKSEQKSKSA</sequence>
<reference evidence="2 3" key="1">
    <citation type="submission" date="2018-11" db="EMBL/GenBank/DDBJ databases">
        <title>Genome sequence of strain 7197.</title>
        <authorList>
            <person name="Gao J."/>
            <person name="Sun J."/>
        </authorList>
    </citation>
    <scope>NUCLEOTIDE SEQUENCE [LARGE SCALE GENOMIC DNA]</scope>
    <source>
        <strain evidence="2 3">7197</strain>
    </source>
</reference>
<evidence type="ECO:0000313" key="2">
    <source>
        <dbReference type="EMBL" id="RQW10384.1"/>
    </source>
</evidence>
<dbReference type="RefSeq" id="WP_124696568.1">
    <property type="nucleotide sequence ID" value="NZ_JBHUFE010000036.1"/>
</dbReference>
<dbReference type="CDD" id="cd00093">
    <property type="entry name" value="HTH_XRE"/>
    <property type="match status" value="1"/>
</dbReference>
<dbReference type="PROSITE" id="PS50943">
    <property type="entry name" value="HTH_CROC1"/>
    <property type="match status" value="1"/>
</dbReference>
<keyword evidence="3" id="KW-1185">Reference proteome</keyword>
<gene>
    <name evidence="2" type="ORF">EH198_16335</name>
</gene>
<dbReference type="InterPro" id="IPR010982">
    <property type="entry name" value="Lambda_DNA-bd_dom_sf"/>
</dbReference>
<dbReference type="GO" id="GO:0003677">
    <property type="term" value="F:DNA binding"/>
    <property type="evidence" value="ECO:0007669"/>
    <property type="project" value="InterPro"/>
</dbReference>
<dbReference type="Proteomes" id="UP000282529">
    <property type="component" value="Unassembled WGS sequence"/>
</dbReference>
<dbReference type="SMART" id="SM00530">
    <property type="entry name" value="HTH_XRE"/>
    <property type="match status" value="1"/>
</dbReference>
<proteinExistence type="predicted"/>
<dbReference type="OrthoDB" id="2306294at2"/>
<dbReference type="Gene3D" id="1.10.260.40">
    <property type="entry name" value="lambda repressor-like DNA-binding domains"/>
    <property type="match status" value="1"/>
</dbReference>
<comment type="caution">
    <text evidence="2">The sequence shown here is derived from an EMBL/GenBank/DDBJ whole genome shotgun (WGS) entry which is preliminary data.</text>
</comment>
<feature type="domain" description="HTH cro/C1-type" evidence="1">
    <location>
        <begin position="11"/>
        <end position="65"/>
    </location>
</feature>
<accession>A0A3N9P5M2</accession>
<protein>
    <submittedName>
        <fullName evidence="2">XRE family transcriptional regulator</fullName>
    </submittedName>
</protein>
<dbReference type="EMBL" id="RQPI01000009">
    <property type="protein sequence ID" value="RQW10384.1"/>
    <property type="molecule type" value="Genomic_DNA"/>
</dbReference>
<evidence type="ECO:0000313" key="3">
    <source>
        <dbReference type="Proteomes" id="UP000282529"/>
    </source>
</evidence>
<name>A0A3N9P5M2_9BACL</name>
<dbReference type="Pfam" id="PF01381">
    <property type="entry name" value="HTH_3"/>
    <property type="match status" value="1"/>
</dbReference>
<organism evidence="2 3">
    <name type="scientific">Paenibacillus rhizophilus</name>
    <dbReference type="NCBI Taxonomy" id="1850366"/>
    <lineage>
        <taxon>Bacteria</taxon>
        <taxon>Bacillati</taxon>
        <taxon>Bacillota</taxon>
        <taxon>Bacilli</taxon>
        <taxon>Bacillales</taxon>
        <taxon>Paenibacillaceae</taxon>
        <taxon>Paenibacillus</taxon>
    </lineage>
</organism>
<dbReference type="InterPro" id="IPR001387">
    <property type="entry name" value="Cro/C1-type_HTH"/>
</dbReference>